<evidence type="ECO:0000313" key="2">
    <source>
        <dbReference type="EMBL" id="KAL2068588.1"/>
    </source>
</evidence>
<feature type="compositionally biased region" description="Polar residues" evidence="1">
    <location>
        <begin position="289"/>
        <end position="303"/>
    </location>
</feature>
<feature type="region of interest" description="Disordered" evidence="1">
    <location>
        <begin position="103"/>
        <end position="136"/>
    </location>
</feature>
<protein>
    <submittedName>
        <fullName evidence="2">Uncharacterized protein</fullName>
    </submittedName>
</protein>
<feature type="region of interest" description="Disordered" evidence="1">
    <location>
        <begin position="31"/>
        <end position="52"/>
    </location>
</feature>
<feature type="region of interest" description="Disordered" evidence="1">
    <location>
        <begin position="373"/>
        <end position="418"/>
    </location>
</feature>
<comment type="caution">
    <text evidence="2">The sequence shown here is derived from an EMBL/GenBank/DDBJ whole genome shotgun (WGS) entry which is preliminary data.</text>
</comment>
<dbReference type="EMBL" id="JAZHXI010000008">
    <property type="protein sequence ID" value="KAL2068588.1"/>
    <property type="molecule type" value="Genomic_DNA"/>
</dbReference>
<feature type="compositionally biased region" description="Polar residues" evidence="1">
    <location>
        <begin position="258"/>
        <end position="272"/>
    </location>
</feature>
<accession>A0ABR4CHC5</accession>
<proteinExistence type="predicted"/>
<evidence type="ECO:0000313" key="3">
    <source>
        <dbReference type="Proteomes" id="UP001595075"/>
    </source>
</evidence>
<reference evidence="2 3" key="1">
    <citation type="journal article" date="2024" name="Commun. Biol.">
        <title>Comparative genomic analysis of thermophilic fungi reveals convergent evolutionary adaptations and gene losses.</title>
        <authorList>
            <person name="Steindorff A.S."/>
            <person name="Aguilar-Pontes M.V."/>
            <person name="Robinson A.J."/>
            <person name="Andreopoulos B."/>
            <person name="LaButti K."/>
            <person name="Kuo A."/>
            <person name="Mondo S."/>
            <person name="Riley R."/>
            <person name="Otillar R."/>
            <person name="Haridas S."/>
            <person name="Lipzen A."/>
            <person name="Grimwood J."/>
            <person name="Schmutz J."/>
            <person name="Clum A."/>
            <person name="Reid I.D."/>
            <person name="Moisan M.C."/>
            <person name="Butler G."/>
            <person name="Nguyen T.T.M."/>
            <person name="Dewar K."/>
            <person name="Conant G."/>
            <person name="Drula E."/>
            <person name="Henrissat B."/>
            <person name="Hansel C."/>
            <person name="Singer S."/>
            <person name="Hutchinson M.I."/>
            <person name="de Vries R.P."/>
            <person name="Natvig D.O."/>
            <person name="Powell A.J."/>
            <person name="Tsang A."/>
            <person name="Grigoriev I.V."/>
        </authorList>
    </citation>
    <scope>NUCLEOTIDE SEQUENCE [LARGE SCALE GENOMIC DNA]</scope>
    <source>
        <strain evidence="2 3">CBS 494.80</strain>
    </source>
</reference>
<feature type="compositionally biased region" description="Basic and acidic residues" evidence="1">
    <location>
        <begin position="390"/>
        <end position="405"/>
    </location>
</feature>
<feature type="compositionally biased region" description="Polar residues" evidence="1">
    <location>
        <begin position="323"/>
        <end position="339"/>
    </location>
</feature>
<sequence length="488" mass="52930">MFAARDQENLVHGHHQAAAVKPLNQTVRGLQPKTPGAKYPKTPLKIPLNDENAPAGFGGKSVKGKGLEGLVTGKKGATFNQNDFITPMGPRTRAPLGMKTTNAKAKAFQTPSGPAPEKELDKTQPKQQTSARKPRKVIHADSIKLEVHGDESPLADRDVEYCPPKPKDLPYESTDFPNNCLDYTCLKPGNLMRGINKTYRQQVDENGMSRIEREAEEAYQRSAKATDEQVLKMMEEDWTVGDVPETFRHLRNKKSPLSIPQDTKPPTTTSRRPLSDIKRPAVQSKGPGTLNSRKAASALSTQSKPAPLQPKPAKPVAGLSKPSFLSRTKPTQTSAPSVPSNASTMRAAAANATSRSTIGYTKGRSASGLLNAQTFTAPPSTTSTSASTSKHTEPQAKPERKERILQRSTSNMSTSSEVTITPARWAKESESASAEWRNPAFMKAFEVESLAVDEDEEGGLFGGKVLQDCLRREEEEDGEFVMTLGGGA</sequence>
<gene>
    <name evidence="2" type="ORF">VTL71DRAFT_14925</name>
</gene>
<evidence type="ECO:0000256" key="1">
    <source>
        <dbReference type="SAM" id="MobiDB-lite"/>
    </source>
</evidence>
<dbReference type="Proteomes" id="UP001595075">
    <property type="component" value="Unassembled WGS sequence"/>
</dbReference>
<feature type="compositionally biased region" description="Low complexity" evidence="1">
    <location>
        <begin position="376"/>
        <end position="389"/>
    </location>
</feature>
<name>A0ABR4CHC5_9HELO</name>
<feature type="compositionally biased region" description="Low complexity" evidence="1">
    <location>
        <begin position="340"/>
        <end position="356"/>
    </location>
</feature>
<feature type="compositionally biased region" description="Polar residues" evidence="1">
    <location>
        <begin position="406"/>
        <end position="418"/>
    </location>
</feature>
<feature type="region of interest" description="Disordered" evidence="1">
    <location>
        <begin position="249"/>
        <end position="356"/>
    </location>
</feature>
<organism evidence="2 3">
    <name type="scientific">Oculimacula yallundae</name>
    <dbReference type="NCBI Taxonomy" id="86028"/>
    <lineage>
        <taxon>Eukaryota</taxon>
        <taxon>Fungi</taxon>
        <taxon>Dikarya</taxon>
        <taxon>Ascomycota</taxon>
        <taxon>Pezizomycotina</taxon>
        <taxon>Leotiomycetes</taxon>
        <taxon>Helotiales</taxon>
        <taxon>Ploettnerulaceae</taxon>
        <taxon>Oculimacula</taxon>
    </lineage>
</organism>
<keyword evidence="3" id="KW-1185">Reference proteome</keyword>